<evidence type="ECO:0000256" key="10">
    <source>
        <dbReference type="ARBA" id="ARBA00023163"/>
    </source>
</evidence>
<evidence type="ECO:0000313" key="14">
    <source>
        <dbReference type="Proteomes" id="UP000144590"/>
    </source>
</evidence>
<dbReference type="Proteomes" id="UP000144590">
    <property type="component" value="Segment"/>
</dbReference>
<dbReference type="InterPro" id="IPR005051">
    <property type="entry name" value="Herpes_UL46"/>
</dbReference>
<comment type="similarity">
    <text evidence="3">Belongs to the herpesviridae HHV-1 VP11/12 protein family.</text>
</comment>
<evidence type="ECO:0000256" key="5">
    <source>
        <dbReference type="ARBA" id="ARBA00022580"/>
    </source>
</evidence>
<accession>A0A0U2URJ6</accession>
<evidence type="ECO:0000256" key="6">
    <source>
        <dbReference type="ARBA" id="ARBA00022844"/>
    </source>
</evidence>
<protein>
    <recommendedName>
        <fullName evidence="4">Tegument protein UL46 homolog</fullName>
    </recommendedName>
    <alternativeName>
        <fullName evidence="11">Tegument protein VP11/12 homolog</fullName>
    </alternativeName>
</protein>
<reference evidence="13 14" key="1">
    <citation type="journal article" date="2016" name="Genome Announc.">
        <title>Fully Closed Genome Sequences of Five Type Strains of the Genus Cronobacter and One Cronobacter sakazakii Strain.</title>
        <authorList>
            <person name="Moine D."/>
            <person name="Kassam M."/>
            <person name="Baert L."/>
            <person name="Tang Y."/>
            <person name="Barretto C."/>
            <person name="Ngom Bru C."/>
            <person name="Klijn A."/>
            <person name="Descombes P."/>
        </authorList>
    </citation>
    <scope>NUCLEOTIDE SEQUENCE [LARGE SCALE GENOMIC DNA]</scope>
    <source>
        <strain evidence="13">Cooper</strain>
    </source>
</reference>
<feature type="region of interest" description="Disordered" evidence="12">
    <location>
        <begin position="505"/>
        <end position="675"/>
    </location>
</feature>
<evidence type="ECO:0000256" key="11">
    <source>
        <dbReference type="ARBA" id="ARBA00033280"/>
    </source>
</evidence>
<dbReference type="EMBL" id="KU198480">
    <property type="protein sequence ID" value="ALR87780.1"/>
    <property type="molecule type" value="Genomic_DNA"/>
</dbReference>
<evidence type="ECO:0000256" key="12">
    <source>
        <dbReference type="SAM" id="MobiDB-lite"/>
    </source>
</evidence>
<evidence type="ECO:0000256" key="4">
    <source>
        <dbReference type="ARBA" id="ARBA00016652"/>
    </source>
</evidence>
<dbReference type="GO" id="GO:0006355">
    <property type="term" value="P:regulation of DNA-templated transcription"/>
    <property type="evidence" value="ECO:0007669"/>
    <property type="project" value="InterPro"/>
</dbReference>
<sequence>MAWPAASRGLIERRAEKGCLLPTLADATAAAVVALQEATEPLCGAPLFGAERAAALLGVRSNAVPEALVLSDSAKDADDEYRLEYDRAAARVLAGARLSKDAVWRAVIGSYWKYLKASSGADVNIDGAAGGAAMEQAQLTNVMLFAPTYARRASRSPFKHKQDNAAYKTAAAELRGALRAVEKYMYYMRPGDPMVESPDTEARLQEILAYAATAYRWLLWFMDALDGTVLRKLGKRPSAAVGPREPRPPGELCERHLTGGPGIACGSGAALMLTALTAAVLALLLRVGAAWTESSWKSNTQGVTGAIVAAVELASAVHHHLQYLLNMAFVGYACWLRAGVRDPYMIAAIRAQCRFAHFTGQLMPTMTSASWAALERGTASWFKLALLKSVAAHGAQTRYYSNIVESMRLGGSRGLLAPVRARPSGRGRRCPQSLAARPLPSLPAAAAAPPGSGSGSGSGSDSDSDLDLGFAPAVGVYASMRNLEGAYADAGGPLSPAASAARREAAVYENEGEGEFAPLPSAFAEDGSSDSADELAIDGPMPAPPPRGGRGADELAIDGPMPAPPPRGGRGADELAIDGPMPAPPPRGGRGASAGRLQYADLCAVSSDDDEDEGKDEDENKAGATAPLAADPESELARAMRRCSLRVPASAPAPAPAPCTERPGNPTRSYSRSRPRLRALDDRHGLEALAAAGAAHTARHNRDVWQRFSRVCEAGDDYENYDEARGAERGHLSRASRARPEVERVTSL</sequence>
<name>A0A0U2URJ6_BHV1</name>
<organism evidence="13 14">
    <name type="scientific">Bovine herpesvirus 1</name>
    <name type="common">BoHV-1</name>
    <dbReference type="NCBI Taxonomy" id="10320"/>
    <lineage>
        <taxon>Viruses</taxon>
        <taxon>Duplodnaviria</taxon>
        <taxon>Heunggongvirae</taxon>
        <taxon>Peploviricota</taxon>
        <taxon>Herviviricetes</taxon>
        <taxon>Herpesvirales</taxon>
        <taxon>Orthoherpesviridae</taxon>
        <taxon>Alphaherpesvirinae</taxon>
        <taxon>Varicellovirus</taxon>
        <taxon>Varicellovirus bovinealpha1</taxon>
    </lineage>
</organism>
<keyword evidence="10" id="KW-0804">Transcription</keyword>
<feature type="compositionally biased region" description="Basic and acidic residues" evidence="12">
    <location>
        <begin position="738"/>
        <end position="748"/>
    </location>
</feature>
<dbReference type="GO" id="GO:0033644">
    <property type="term" value="C:host cell membrane"/>
    <property type="evidence" value="ECO:0007669"/>
    <property type="project" value="UniProtKB-SubCell"/>
</dbReference>
<feature type="region of interest" description="Disordered" evidence="12">
    <location>
        <begin position="418"/>
        <end position="465"/>
    </location>
</feature>
<keyword evidence="9" id="KW-0472">Membrane</keyword>
<feature type="compositionally biased region" description="Low complexity" evidence="12">
    <location>
        <begin position="433"/>
        <end position="451"/>
    </location>
</feature>
<evidence type="ECO:0000313" key="13">
    <source>
        <dbReference type="EMBL" id="ALR87780.1"/>
    </source>
</evidence>
<dbReference type="Pfam" id="PF03387">
    <property type="entry name" value="Herpes_UL46"/>
    <property type="match status" value="1"/>
</dbReference>
<gene>
    <name evidence="13" type="primary">UL46</name>
</gene>
<keyword evidence="8" id="KW-0805">Transcription regulation</keyword>
<evidence type="ECO:0000256" key="2">
    <source>
        <dbReference type="ARBA" id="ARBA00004551"/>
    </source>
</evidence>
<evidence type="ECO:0000256" key="1">
    <source>
        <dbReference type="ARBA" id="ARBA00004535"/>
    </source>
</evidence>
<evidence type="ECO:0000256" key="7">
    <source>
        <dbReference type="ARBA" id="ARBA00022870"/>
    </source>
</evidence>
<keyword evidence="7" id="KW-1043">Host membrane</keyword>
<feature type="compositionally biased region" description="Acidic residues" evidence="12">
    <location>
        <begin position="607"/>
        <end position="619"/>
    </location>
</feature>
<evidence type="ECO:0000256" key="8">
    <source>
        <dbReference type="ARBA" id="ARBA00023015"/>
    </source>
</evidence>
<comment type="subcellular location">
    <subcellularLocation>
        <location evidence="2">Host membrane</location>
    </subcellularLocation>
    <subcellularLocation>
        <location evidence="1">Virion tegument</location>
    </subcellularLocation>
</comment>
<dbReference type="GO" id="GO:0019033">
    <property type="term" value="C:viral tegument"/>
    <property type="evidence" value="ECO:0007669"/>
    <property type="project" value="UniProtKB-SubCell"/>
</dbReference>
<feature type="compositionally biased region" description="Acidic residues" evidence="12">
    <location>
        <begin position="527"/>
        <end position="536"/>
    </location>
</feature>
<keyword evidence="5" id="KW-0920">Virion tegument</keyword>
<keyword evidence="6" id="KW-0946">Virion</keyword>
<evidence type="ECO:0000256" key="3">
    <source>
        <dbReference type="ARBA" id="ARBA00010332"/>
    </source>
</evidence>
<proteinExistence type="inferred from homology"/>
<feature type="region of interest" description="Disordered" evidence="12">
    <location>
        <begin position="724"/>
        <end position="748"/>
    </location>
</feature>
<evidence type="ECO:0000256" key="9">
    <source>
        <dbReference type="ARBA" id="ARBA00023136"/>
    </source>
</evidence>